<accession>A0A2I1RJH2</accession>
<dbReference type="RefSeq" id="WP_101963984.1">
    <property type="nucleotide sequence ID" value="NZ_JAHXPO010000011.1"/>
</dbReference>
<comment type="caution">
    <text evidence="1">The sequence shown here is derived from an EMBL/GenBank/DDBJ whole genome shotgun (WGS) entry which is preliminary data.</text>
</comment>
<dbReference type="EMBL" id="PKJS01000004">
    <property type="protein sequence ID" value="PKZ69258.1"/>
    <property type="molecule type" value="Genomic_DNA"/>
</dbReference>
<dbReference type="Proteomes" id="UP000234914">
    <property type="component" value="Unassembled WGS sequence"/>
</dbReference>
<evidence type="ECO:0000313" key="2">
    <source>
        <dbReference type="Proteomes" id="UP000234914"/>
    </source>
</evidence>
<protein>
    <submittedName>
        <fullName evidence="1">Uncharacterized protein</fullName>
    </submittedName>
</protein>
<sequence>MSKILRLLNIGEFNSLKNSLPLVAGMMDNNATTKRKAVKPSRNLLAIFVPKIHRATNFMIATGAKRHIYSLLHYGVIASYGGLIRPNKRPFTGNKSSRLFAVVETRPPFLSVGIQTTKRKGGHNHA</sequence>
<dbReference type="AlphaFoldDB" id="A0A2I1RJH2"/>
<organism evidence="1 2">
    <name type="scientific">Faucicola osloensis</name>
    <name type="common">Moraxella osloensis</name>
    <dbReference type="NCBI Taxonomy" id="34062"/>
    <lineage>
        <taxon>Bacteria</taxon>
        <taxon>Pseudomonadati</taxon>
        <taxon>Pseudomonadota</taxon>
        <taxon>Gammaproteobacteria</taxon>
        <taxon>Moraxellales</taxon>
        <taxon>Moraxellaceae</taxon>
        <taxon>Faucicola</taxon>
    </lineage>
</organism>
<gene>
    <name evidence="1" type="ORF">CYJ96_03765</name>
</gene>
<name>A0A2I1RJH2_FAUOS</name>
<evidence type="ECO:0000313" key="1">
    <source>
        <dbReference type="EMBL" id="PKZ69258.1"/>
    </source>
</evidence>
<proteinExistence type="predicted"/>
<reference evidence="1 2" key="1">
    <citation type="submission" date="2017-12" db="EMBL/GenBank/DDBJ databases">
        <title>Phylogenetic diversity of female urinary microbiome.</title>
        <authorList>
            <person name="Thomas-White K."/>
            <person name="Wolfe A.J."/>
        </authorList>
    </citation>
    <scope>NUCLEOTIDE SEQUENCE [LARGE SCALE GENOMIC DNA]</scope>
    <source>
        <strain evidence="1 2">UMB0416</strain>
    </source>
</reference>